<name>A0AAV8V415_9CUCU</name>
<evidence type="ECO:0000313" key="2">
    <source>
        <dbReference type="Proteomes" id="UP001159042"/>
    </source>
</evidence>
<accession>A0AAV8V415</accession>
<sequence>MTVKIPNLMGFNSTLTGCTPTQIQVASMLNYPVPKNVREVRWFIGMVSWYRRFIPNFATRIAPITVRFIDSSISDTPFKDEDDWKVVVPKSLRKAVCSECHDEPVTL</sequence>
<dbReference type="EMBL" id="JANEYG010000903">
    <property type="protein sequence ID" value="KAJ8909234.1"/>
    <property type="molecule type" value="Genomic_DNA"/>
</dbReference>
<dbReference type="PROSITE" id="PS51257">
    <property type="entry name" value="PROKAR_LIPOPROTEIN"/>
    <property type="match status" value="1"/>
</dbReference>
<dbReference type="GO" id="GO:0071897">
    <property type="term" value="P:DNA biosynthetic process"/>
    <property type="evidence" value="ECO:0007669"/>
    <property type="project" value="UniProtKB-ARBA"/>
</dbReference>
<comment type="caution">
    <text evidence="1">The sequence shown here is derived from an EMBL/GenBank/DDBJ whole genome shotgun (WGS) entry which is preliminary data.</text>
</comment>
<proteinExistence type="predicted"/>
<protein>
    <recommendedName>
        <fullName evidence="3">Reverse transcriptase</fullName>
    </recommendedName>
</protein>
<reference evidence="1 2" key="1">
    <citation type="journal article" date="2023" name="Insect Mol. Biol.">
        <title>Genome sequencing provides insights into the evolution of gene families encoding plant cell wall-degrading enzymes in longhorned beetles.</title>
        <authorList>
            <person name="Shin N.R."/>
            <person name="Okamura Y."/>
            <person name="Kirsch R."/>
            <person name="Pauchet Y."/>
        </authorList>
    </citation>
    <scope>NUCLEOTIDE SEQUENCE [LARGE SCALE GENOMIC DNA]</scope>
    <source>
        <strain evidence="1">EAD_L_NR</strain>
    </source>
</reference>
<evidence type="ECO:0008006" key="3">
    <source>
        <dbReference type="Google" id="ProtNLM"/>
    </source>
</evidence>
<gene>
    <name evidence="1" type="ORF">NQ315_010842</name>
</gene>
<dbReference type="Gene3D" id="3.30.70.270">
    <property type="match status" value="1"/>
</dbReference>
<dbReference type="InterPro" id="IPR043502">
    <property type="entry name" value="DNA/RNA_pol_sf"/>
</dbReference>
<dbReference type="SUPFAM" id="SSF56672">
    <property type="entry name" value="DNA/RNA polymerases"/>
    <property type="match status" value="1"/>
</dbReference>
<organism evidence="1 2">
    <name type="scientific">Exocentrus adspersus</name>
    <dbReference type="NCBI Taxonomy" id="1586481"/>
    <lineage>
        <taxon>Eukaryota</taxon>
        <taxon>Metazoa</taxon>
        <taxon>Ecdysozoa</taxon>
        <taxon>Arthropoda</taxon>
        <taxon>Hexapoda</taxon>
        <taxon>Insecta</taxon>
        <taxon>Pterygota</taxon>
        <taxon>Neoptera</taxon>
        <taxon>Endopterygota</taxon>
        <taxon>Coleoptera</taxon>
        <taxon>Polyphaga</taxon>
        <taxon>Cucujiformia</taxon>
        <taxon>Chrysomeloidea</taxon>
        <taxon>Cerambycidae</taxon>
        <taxon>Lamiinae</taxon>
        <taxon>Acanthocinini</taxon>
        <taxon>Exocentrus</taxon>
    </lineage>
</organism>
<dbReference type="Proteomes" id="UP001159042">
    <property type="component" value="Unassembled WGS sequence"/>
</dbReference>
<dbReference type="InterPro" id="IPR043128">
    <property type="entry name" value="Rev_trsase/Diguanyl_cyclase"/>
</dbReference>
<evidence type="ECO:0000313" key="1">
    <source>
        <dbReference type="EMBL" id="KAJ8909234.1"/>
    </source>
</evidence>
<dbReference type="AlphaFoldDB" id="A0AAV8V415"/>
<keyword evidence="2" id="KW-1185">Reference proteome</keyword>